<dbReference type="Pfam" id="PF11188">
    <property type="entry name" value="DUF2975"/>
    <property type="match status" value="1"/>
</dbReference>
<proteinExistence type="predicted"/>
<reference evidence="2 3" key="1">
    <citation type="submission" date="2018-11" db="EMBL/GenBank/DDBJ databases">
        <title>Flavobacterium sp. nov., YIM 102701-2 draft genome.</title>
        <authorList>
            <person name="Li G."/>
            <person name="Jiang Y."/>
        </authorList>
    </citation>
    <scope>NUCLEOTIDE SEQUENCE [LARGE SCALE GENOMIC DNA]</scope>
    <source>
        <strain evidence="2 3">YIM 102701-2</strain>
    </source>
</reference>
<organism evidence="2 3">
    <name type="scientific">Paenimyroides tangerinum</name>
    <dbReference type="NCBI Taxonomy" id="2488728"/>
    <lineage>
        <taxon>Bacteria</taxon>
        <taxon>Pseudomonadati</taxon>
        <taxon>Bacteroidota</taxon>
        <taxon>Flavobacteriia</taxon>
        <taxon>Flavobacteriales</taxon>
        <taxon>Flavobacteriaceae</taxon>
        <taxon>Paenimyroides</taxon>
    </lineage>
</organism>
<evidence type="ECO:0000313" key="2">
    <source>
        <dbReference type="EMBL" id="RRJ90669.1"/>
    </source>
</evidence>
<feature type="transmembrane region" description="Helical" evidence="1">
    <location>
        <begin position="96"/>
        <end position="114"/>
    </location>
</feature>
<name>A0A3P3WAN5_9FLAO</name>
<feature type="transmembrane region" description="Helical" evidence="1">
    <location>
        <begin position="7"/>
        <end position="33"/>
    </location>
</feature>
<keyword evidence="1" id="KW-0812">Transmembrane</keyword>
<keyword evidence="3" id="KW-1185">Reference proteome</keyword>
<dbReference type="EMBL" id="RQVQ01000015">
    <property type="protein sequence ID" value="RRJ90669.1"/>
    <property type="molecule type" value="Genomic_DNA"/>
</dbReference>
<keyword evidence="1" id="KW-0472">Membrane</keyword>
<sequence length="173" mass="20373">MRTIRILDLIITILFYSMLGIGTIFFVIYTFFLFGIDLGIKTTTTFSSKNDDLLYLILFFNFIFYSTYTYSIFLFKQNITSFLNFNFFTDRVIINFKTMGIIYILGNIINSLIIPFFKQHIKIDFGFDNNLLNFPLNGLIIGLFFLVMSKVFQIAKNQKKENIELKQENELTI</sequence>
<keyword evidence="1" id="KW-1133">Transmembrane helix</keyword>
<dbReference type="Proteomes" id="UP000275719">
    <property type="component" value="Unassembled WGS sequence"/>
</dbReference>
<feature type="transmembrane region" description="Helical" evidence="1">
    <location>
        <begin position="53"/>
        <end position="75"/>
    </location>
</feature>
<gene>
    <name evidence="2" type="ORF">EG240_08240</name>
</gene>
<dbReference type="InterPro" id="IPR021354">
    <property type="entry name" value="DUF2975"/>
</dbReference>
<dbReference type="AlphaFoldDB" id="A0A3P3WAN5"/>
<evidence type="ECO:0000313" key="3">
    <source>
        <dbReference type="Proteomes" id="UP000275719"/>
    </source>
</evidence>
<protein>
    <submittedName>
        <fullName evidence="2">DUF2975 domain-containing protein</fullName>
    </submittedName>
</protein>
<feature type="transmembrane region" description="Helical" evidence="1">
    <location>
        <begin position="134"/>
        <end position="152"/>
    </location>
</feature>
<accession>A0A3P3WAN5</accession>
<evidence type="ECO:0000256" key="1">
    <source>
        <dbReference type="SAM" id="Phobius"/>
    </source>
</evidence>
<comment type="caution">
    <text evidence="2">The sequence shown here is derived from an EMBL/GenBank/DDBJ whole genome shotgun (WGS) entry which is preliminary data.</text>
</comment>